<feature type="domain" description="Methyltransferase type 11" evidence="2">
    <location>
        <begin position="238"/>
        <end position="337"/>
    </location>
</feature>
<dbReference type="CDD" id="cd02440">
    <property type="entry name" value="AdoMet_MTases"/>
    <property type="match status" value="1"/>
</dbReference>
<dbReference type="EMBL" id="LT629732">
    <property type="protein sequence ID" value="SDS98374.1"/>
    <property type="molecule type" value="Genomic_DNA"/>
</dbReference>
<evidence type="ECO:0000259" key="2">
    <source>
        <dbReference type="Pfam" id="PF08241"/>
    </source>
</evidence>
<evidence type="ECO:0000313" key="3">
    <source>
        <dbReference type="EMBL" id="SDS98374.1"/>
    </source>
</evidence>
<dbReference type="InterPro" id="IPR013216">
    <property type="entry name" value="Methyltransf_11"/>
</dbReference>
<dbReference type="PANTHER" id="PTHR14911:SF13">
    <property type="entry name" value="TRNA (GUANINE(6)-N2)-METHYLTRANSFERASE THUMP3"/>
    <property type="match status" value="1"/>
</dbReference>
<dbReference type="STRING" id="117157.SAMN04489717_4589"/>
<protein>
    <submittedName>
        <fullName evidence="3">Methyltransferase domain-containing protein</fullName>
    </submittedName>
</protein>
<accession>A0A1H1WMT8</accession>
<feature type="region of interest" description="Disordered" evidence="1">
    <location>
        <begin position="206"/>
        <end position="234"/>
    </location>
</feature>
<evidence type="ECO:0000313" key="4">
    <source>
        <dbReference type="Proteomes" id="UP000198983"/>
    </source>
</evidence>
<reference evidence="3 4" key="1">
    <citation type="submission" date="2016-10" db="EMBL/GenBank/DDBJ databases">
        <authorList>
            <person name="de Groot N.N."/>
        </authorList>
    </citation>
    <scope>NUCLEOTIDE SEQUENCE [LARGE SCALE GENOMIC DNA]</scope>
    <source>
        <strain evidence="3 4">DSM 22024</strain>
    </source>
</reference>
<keyword evidence="3" id="KW-0808">Transferase</keyword>
<keyword evidence="4" id="KW-1185">Reference proteome</keyword>
<feature type="compositionally biased region" description="Basic and acidic residues" evidence="1">
    <location>
        <begin position="273"/>
        <end position="288"/>
    </location>
</feature>
<feature type="region of interest" description="Disordered" evidence="1">
    <location>
        <begin position="91"/>
        <end position="110"/>
    </location>
</feature>
<dbReference type="SUPFAM" id="SSF53335">
    <property type="entry name" value="S-adenosyl-L-methionine-dependent methyltransferases"/>
    <property type="match status" value="1"/>
</dbReference>
<keyword evidence="3" id="KW-0489">Methyltransferase</keyword>
<dbReference type="OrthoDB" id="1637728at2"/>
<dbReference type="RefSeq" id="WP_157728760.1">
    <property type="nucleotide sequence ID" value="NZ_LT629732.1"/>
</dbReference>
<dbReference type="AlphaFoldDB" id="A0A1H1WMT8"/>
<dbReference type="GO" id="GO:0030488">
    <property type="term" value="P:tRNA methylation"/>
    <property type="evidence" value="ECO:0007669"/>
    <property type="project" value="TreeGrafter"/>
</dbReference>
<dbReference type="Gene3D" id="3.40.50.150">
    <property type="entry name" value="Vaccinia Virus protein VP39"/>
    <property type="match status" value="1"/>
</dbReference>
<sequence>MFVLAAPGLAPLVQRELADLPGVEVTDVGNDGRADVVLCTVDTGREAALLRLRTADDVFAELGRTFRSEGDKPPWIVRRVLRPGRLEAATGLWRSTNPGPGSRGRGGRAGRQRLTYRVVARVLQERTWKRTELRRALDAGVSDAEPSWRADDPAQVEVWALEYTKGRFVAGLRLTTVRMRQHGGRGSERPGALRPPVAAAMVALAGPPPGRRPGRSGMHGTSGKGSRADRSGLSGTLLDPCCGSGTILAEAKEVGWEVEGRDIDAGAVSASRRNADTPHVQDGDARDLDLPDASVDAVVSNLPFGRQYAVQGDPAVWIADVMAELARVTRPGGRVVLLVPELPKSAVPSTLRLRDRHQVRLLGTTSTIWAYDRR</sequence>
<name>A0A1H1WMT8_9ACTN</name>
<gene>
    <name evidence="3" type="ORF">SAMN04489717_4589</name>
</gene>
<evidence type="ECO:0000256" key="1">
    <source>
        <dbReference type="SAM" id="MobiDB-lite"/>
    </source>
</evidence>
<proteinExistence type="predicted"/>
<dbReference type="InterPro" id="IPR029063">
    <property type="entry name" value="SAM-dependent_MTases_sf"/>
</dbReference>
<dbReference type="Pfam" id="PF08241">
    <property type="entry name" value="Methyltransf_11"/>
    <property type="match status" value="1"/>
</dbReference>
<dbReference type="Proteomes" id="UP000198983">
    <property type="component" value="Chromosome I"/>
</dbReference>
<organism evidence="3 4">
    <name type="scientific">Actinopolymorpha singaporensis</name>
    <dbReference type="NCBI Taxonomy" id="117157"/>
    <lineage>
        <taxon>Bacteria</taxon>
        <taxon>Bacillati</taxon>
        <taxon>Actinomycetota</taxon>
        <taxon>Actinomycetes</taxon>
        <taxon>Propionibacteriales</taxon>
        <taxon>Actinopolymorphaceae</taxon>
        <taxon>Actinopolymorpha</taxon>
    </lineage>
</organism>
<dbReference type="GO" id="GO:0016423">
    <property type="term" value="F:tRNA (guanine) methyltransferase activity"/>
    <property type="evidence" value="ECO:0007669"/>
    <property type="project" value="TreeGrafter"/>
</dbReference>
<dbReference type="PANTHER" id="PTHR14911">
    <property type="entry name" value="THUMP DOMAIN-CONTAINING"/>
    <property type="match status" value="1"/>
</dbReference>
<feature type="region of interest" description="Disordered" evidence="1">
    <location>
        <begin position="267"/>
        <end position="288"/>
    </location>
</feature>